<organism evidence="9 10">
    <name type="scientific">Rubrobacter xylanophilus (strain DSM 9941 / JCM 11954 / NBRC 16129 / PRD-1)</name>
    <dbReference type="NCBI Taxonomy" id="266117"/>
    <lineage>
        <taxon>Bacteria</taxon>
        <taxon>Bacillati</taxon>
        <taxon>Actinomycetota</taxon>
        <taxon>Rubrobacteria</taxon>
        <taxon>Rubrobacterales</taxon>
        <taxon>Rubrobacteraceae</taxon>
        <taxon>Rubrobacter</taxon>
    </lineage>
</organism>
<accession>Q1AV23</accession>
<dbReference type="EMBL" id="CP000386">
    <property type="protein sequence ID" value="ABG04755.1"/>
    <property type="molecule type" value="Genomic_DNA"/>
</dbReference>
<dbReference type="InterPro" id="IPR007208">
    <property type="entry name" value="MrpF/PhaF-like"/>
</dbReference>
<gene>
    <name evidence="9" type="ordered locus">Rxyl_1796</name>
</gene>
<dbReference type="Proteomes" id="UP000006637">
    <property type="component" value="Chromosome"/>
</dbReference>
<dbReference type="HOGENOM" id="CLU_125825_1_1_11"/>
<dbReference type="AlphaFoldDB" id="Q1AV23"/>
<comment type="subcellular location">
    <subcellularLocation>
        <location evidence="1">Cell membrane</location>
        <topology evidence="1">Multi-pass membrane protein</topology>
    </subcellularLocation>
</comment>
<dbReference type="GO" id="GO:0005886">
    <property type="term" value="C:plasma membrane"/>
    <property type="evidence" value="ECO:0007669"/>
    <property type="project" value="UniProtKB-SubCell"/>
</dbReference>
<evidence type="ECO:0000256" key="7">
    <source>
        <dbReference type="ARBA" id="ARBA00023136"/>
    </source>
</evidence>
<dbReference type="GO" id="GO:0015385">
    <property type="term" value="F:sodium:proton antiporter activity"/>
    <property type="evidence" value="ECO:0007669"/>
    <property type="project" value="TreeGrafter"/>
</dbReference>
<feature type="transmembrane region" description="Helical" evidence="8">
    <location>
        <begin position="59"/>
        <end position="79"/>
    </location>
</feature>
<name>Q1AV23_RUBXD</name>
<evidence type="ECO:0000256" key="5">
    <source>
        <dbReference type="ARBA" id="ARBA00022692"/>
    </source>
</evidence>
<dbReference type="KEGG" id="rxy:Rxyl_1796"/>
<feature type="transmembrane region" description="Helical" evidence="8">
    <location>
        <begin position="6"/>
        <end position="25"/>
    </location>
</feature>
<sequence>MHEIVFYLAFAWMTVLLVVSVAAVVRPRSTASRILALDMLTLILVALLVLYSAANRSPYYMDAALVLALLAFVSTLVLARYHGERRVF</sequence>
<keyword evidence="4" id="KW-1003">Cell membrane</keyword>
<evidence type="ECO:0000256" key="8">
    <source>
        <dbReference type="SAM" id="Phobius"/>
    </source>
</evidence>
<keyword evidence="3" id="KW-0813">Transport</keyword>
<dbReference type="STRING" id="266117.Rxyl_1796"/>
<dbReference type="PANTHER" id="PTHR34702">
    <property type="entry name" value="NA(+)/H(+) ANTIPORTER SUBUNIT F1"/>
    <property type="match status" value="1"/>
</dbReference>
<keyword evidence="5 8" id="KW-0812">Transmembrane</keyword>
<keyword evidence="7 8" id="KW-0472">Membrane</keyword>
<comment type="similarity">
    <text evidence="2">Belongs to the CPA3 antiporters (TC 2.A.63) subunit F family.</text>
</comment>
<evidence type="ECO:0000313" key="9">
    <source>
        <dbReference type="EMBL" id="ABG04755.1"/>
    </source>
</evidence>
<evidence type="ECO:0000256" key="2">
    <source>
        <dbReference type="ARBA" id="ARBA00009212"/>
    </source>
</evidence>
<dbReference type="eggNOG" id="COG2212">
    <property type="taxonomic scope" value="Bacteria"/>
</dbReference>
<evidence type="ECO:0000256" key="6">
    <source>
        <dbReference type="ARBA" id="ARBA00022989"/>
    </source>
</evidence>
<keyword evidence="10" id="KW-1185">Reference proteome</keyword>
<dbReference type="Pfam" id="PF04066">
    <property type="entry name" value="MrpF_PhaF"/>
    <property type="match status" value="1"/>
</dbReference>
<evidence type="ECO:0000256" key="4">
    <source>
        <dbReference type="ARBA" id="ARBA00022475"/>
    </source>
</evidence>
<evidence type="ECO:0000313" key="10">
    <source>
        <dbReference type="Proteomes" id="UP000006637"/>
    </source>
</evidence>
<feature type="transmembrane region" description="Helical" evidence="8">
    <location>
        <begin position="34"/>
        <end position="53"/>
    </location>
</feature>
<dbReference type="PANTHER" id="PTHR34702:SF1">
    <property type="entry name" value="NA(+)_H(+) ANTIPORTER SUBUNIT F"/>
    <property type="match status" value="1"/>
</dbReference>
<dbReference type="RefSeq" id="WP_011564771.1">
    <property type="nucleotide sequence ID" value="NC_008148.1"/>
</dbReference>
<evidence type="ECO:0000256" key="1">
    <source>
        <dbReference type="ARBA" id="ARBA00004651"/>
    </source>
</evidence>
<protein>
    <submittedName>
        <fullName evidence="9">Multiple resistance and pH regulation protein F</fullName>
    </submittedName>
</protein>
<keyword evidence="6 8" id="KW-1133">Transmembrane helix</keyword>
<proteinExistence type="inferred from homology"/>
<reference evidence="9 10" key="1">
    <citation type="submission" date="2006-06" db="EMBL/GenBank/DDBJ databases">
        <title>Complete sequence of Rubrobacter xylanophilus DSM 9941.</title>
        <authorList>
            <consortium name="US DOE Joint Genome Institute"/>
            <person name="Copeland A."/>
            <person name="Lucas S."/>
            <person name="Lapidus A."/>
            <person name="Barry K."/>
            <person name="Detter J.C."/>
            <person name="Glavina del Rio T."/>
            <person name="Hammon N."/>
            <person name="Israni S."/>
            <person name="Dalin E."/>
            <person name="Tice H."/>
            <person name="Pitluck S."/>
            <person name="Munk A.C."/>
            <person name="Brettin T."/>
            <person name="Bruce D."/>
            <person name="Han C."/>
            <person name="Tapia R."/>
            <person name="Gilna P."/>
            <person name="Schmutz J."/>
            <person name="Larimer F."/>
            <person name="Land M."/>
            <person name="Hauser L."/>
            <person name="Kyrpides N."/>
            <person name="Lykidis A."/>
            <person name="da Costa M.S."/>
            <person name="Rainey F.A."/>
            <person name="Empadinhas N."/>
            <person name="Jolivet E."/>
            <person name="Battista J.R."/>
            <person name="Richardson P."/>
        </authorList>
    </citation>
    <scope>NUCLEOTIDE SEQUENCE [LARGE SCALE GENOMIC DNA]</scope>
    <source>
        <strain evidence="10">DSM 9941 / NBRC 16129 / PRD-1</strain>
    </source>
</reference>
<evidence type="ECO:0000256" key="3">
    <source>
        <dbReference type="ARBA" id="ARBA00022448"/>
    </source>
</evidence>